<dbReference type="EMBL" id="JADCNM010000006">
    <property type="protein sequence ID" value="KAG0478589.1"/>
    <property type="molecule type" value="Genomic_DNA"/>
</dbReference>
<name>A0A835QYD9_VANPL</name>
<organism evidence="2 3">
    <name type="scientific">Vanilla planifolia</name>
    <name type="common">Vanilla</name>
    <dbReference type="NCBI Taxonomy" id="51239"/>
    <lineage>
        <taxon>Eukaryota</taxon>
        <taxon>Viridiplantae</taxon>
        <taxon>Streptophyta</taxon>
        <taxon>Embryophyta</taxon>
        <taxon>Tracheophyta</taxon>
        <taxon>Spermatophyta</taxon>
        <taxon>Magnoliopsida</taxon>
        <taxon>Liliopsida</taxon>
        <taxon>Asparagales</taxon>
        <taxon>Orchidaceae</taxon>
        <taxon>Vanilloideae</taxon>
        <taxon>Vanilleae</taxon>
        <taxon>Vanilla</taxon>
    </lineage>
</organism>
<dbReference type="AlphaFoldDB" id="A0A835QYD9"/>
<evidence type="ECO:0000313" key="3">
    <source>
        <dbReference type="Proteomes" id="UP000639772"/>
    </source>
</evidence>
<gene>
    <name evidence="2" type="ORF">HPP92_013308</name>
</gene>
<dbReference type="OrthoDB" id="10253408at2759"/>
<evidence type="ECO:0000259" key="1">
    <source>
        <dbReference type="SMART" id="SM00848"/>
    </source>
</evidence>
<sequence>MNLILWGCWAAVSASRILLGEASMDELHERWMAEHGKTCVDSTEKARRLEIFAADMKLIESFNAHGQNHMLDANRFADLNNEVFGEK</sequence>
<dbReference type="SMART" id="SM00848">
    <property type="entry name" value="Inhibitor_I29"/>
    <property type="match status" value="1"/>
</dbReference>
<accession>A0A835QYD9</accession>
<proteinExistence type="predicted"/>
<dbReference type="Pfam" id="PF08246">
    <property type="entry name" value="Inhibitor_I29"/>
    <property type="match status" value="1"/>
</dbReference>
<dbReference type="InterPro" id="IPR038765">
    <property type="entry name" value="Papain-like_cys_pep_sf"/>
</dbReference>
<protein>
    <recommendedName>
        <fullName evidence="1">Cathepsin propeptide inhibitor domain-containing protein</fullName>
    </recommendedName>
</protein>
<dbReference type="Proteomes" id="UP000639772">
    <property type="component" value="Chromosome 6"/>
</dbReference>
<dbReference type="Gene3D" id="1.10.287.2250">
    <property type="match status" value="1"/>
</dbReference>
<evidence type="ECO:0000313" key="2">
    <source>
        <dbReference type="EMBL" id="KAG0478589.1"/>
    </source>
</evidence>
<feature type="domain" description="Cathepsin propeptide inhibitor" evidence="1">
    <location>
        <begin position="28"/>
        <end position="84"/>
    </location>
</feature>
<reference evidence="2 3" key="1">
    <citation type="journal article" date="2020" name="Nat. Food">
        <title>A phased Vanilla planifolia genome enables genetic improvement of flavour and production.</title>
        <authorList>
            <person name="Hasing T."/>
            <person name="Tang H."/>
            <person name="Brym M."/>
            <person name="Khazi F."/>
            <person name="Huang T."/>
            <person name="Chambers A.H."/>
        </authorList>
    </citation>
    <scope>NUCLEOTIDE SEQUENCE [LARGE SCALE GENOMIC DNA]</scope>
    <source>
        <tissue evidence="2">Leaf</tissue>
    </source>
</reference>
<dbReference type="SUPFAM" id="SSF54001">
    <property type="entry name" value="Cysteine proteinases"/>
    <property type="match status" value="1"/>
</dbReference>
<dbReference type="InterPro" id="IPR013201">
    <property type="entry name" value="Prot_inhib_I29"/>
</dbReference>
<comment type="caution">
    <text evidence="2">The sequence shown here is derived from an EMBL/GenBank/DDBJ whole genome shotgun (WGS) entry which is preliminary data.</text>
</comment>